<dbReference type="RefSeq" id="WP_025021028.1">
    <property type="nucleotide sequence ID" value="NZ_AZFH01000031.1"/>
</dbReference>
<accession>A0A0R1TKH2</accession>
<proteinExistence type="predicted"/>
<name>A0A0R1TKH2_9LACO</name>
<dbReference type="STRING" id="1423740.FC36_GL001381"/>
<sequence length="173" mass="20291">MKKTYRKIATIQAEQFDGSQEMMKKYKILDIGPMSSPMVKRPIYHFCTLEGSLEVNIGDWIATGIKGEHWAIKDDIFRETYAEAKTKWNKFKTRPITEEEREERPWVDEEYRFDQPTPELGQKVLVTDGQWVGVDEWDDFAGVVGLLDFNCYDTGYDNLWWAPIPDLPKTEEK</sequence>
<evidence type="ECO:0000313" key="1">
    <source>
        <dbReference type="EMBL" id="KRL81789.1"/>
    </source>
</evidence>
<evidence type="ECO:0000313" key="2">
    <source>
        <dbReference type="Proteomes" id="UP000051048"/>
    </source>
</evidence>
<evidence type="ECO:0008006" key="3">
    <source>
        <dbReference type="Google" id="ProtNLM"/>
    </source>
</evidence>
<gene>
    <name evidence="1" type="ORF">FC36_GL001381</name>
</gene>
<organism evidence="1 2">
    <name type="scientific">Ligilactobacillus equi DSM 15833 = JCM 10991</name>
    <dbReference type="NCBI Taxonomy" id="1423740"/>
    <lineage>
        <taxon>Bacteria</taxon>
        <taxon>Bacillati</taxon>
        <taxon>Bacillota</taxon>
        <taxon>Bacilli</taxon>
        <taxon>Lactobacillales</taxon>
        <taxon>Lactobacillaceae</taxon>
        <taxon>Ligilactobacillus</taxon>
    </lineage>
</organism>
<protein>
    <recommendedName>
        <fullName evidence="3">DUF551 domain-containing protein</fullName>
    </recommendedName>
</protein>
<dbReference type="Proteomes" id="UP000051048">
    <property type="component" value="Unassembled WGS sequence"/>
</dbReference>
<dbReference type="PATRIC" id="fig|1423740.3.peg.1488"/>
<comment type="caution">
    <text evidence="1">The sequence shown here is derived from an EMBL/GenBank/DDBJ whole genome shotgun (WGS) entry which is preliminary data.</text>
</comment>
<dbReference type="EMBL" id="AZFH01000031">
    <property type="protein sequence ID" value="KRL81789.1"/>
    <property type="molecule type" value="Genomic_DNA"/>
</dbReference>
<dbReference type="AlphaFoldDB" id="A0A0R1TKH2"/>
<reference evidence="1 2" key="1">
    <citation type="journal article" date="2015" name="Genome Announc.">
        <title>Expanding the biotechnology potential of lactobacilli through comparative genomics of 213 strains and associated genera.</title>
        <authorList>
            <person name="Sun Z."/>
            <person name="Harris H.M."/>
            <person name="McCann A."/>
            <person name="Guo C."/>
            <person name="Argimon S."/>
            <person name="Zhang W."/>
            <person name="Yang X."/>
            <person name="Jeffery I.B."/>
            <person name="Cooney J.C."/>
            <person name="Kagawa T.F."/>
            <person name="Liu W."/>
            <person name="Song Y."/>
            <person name="Salvetti E."/>
            <person name="Wrobel A."/>
            <person name="Rasinkangas P."/>
            <person name="Parkhill J."/>
            <person name="Rea M.C."/>
            <person name="O'Sullivan O."/>
            <person name="Ritari J."/>
            <person name="Douillard F.P."/>
            <person name="Paul Ross R."/>
            <person name="Yang R."/>
            <person name="Briner A.E."/>
            <person name="Felis G.E."/>
            <person name="de Vos W.M."/>
            <person name="Barrangou R."/>
            <person name="Klaenhammer T.R."/>
            <person name="Caufield P.W."/>
            <person name="Cui Y."/>
            <person name="Zhang H."/>
            <person name="O'Toole P.W."/>
        </authorList>
    </citation>
    <scope>NUCLEOTIDE SEQUENCE [LARGE SCALE GENOMIC DNA]</scope>
    <source>
        <strain evidence="1 2">DSM 15833</strain>
    </source>
</reference>